<keyword evidence="6" id="KW-0812">Transmembrane</keyword>
<organism evidence="8 9">
    <name type="scientific">Mytilus coruscus</name>
    <name type="common">Sea mussel</name>
    <dbReference type="NCBI Taxonomy" id="42192"/>
    <lineage>
        <taxon>Eukaryota</taxon>
        <taxon>Metazoa</taxon>
        <taxon>Spiralia</taxon>
        <taxon>Lophotrochozoa</taxon>
        <taxon>Mollusca</taxon>
        <taxon>Bivalvia</taxon>
        <taxon>Autobranchia</taxon>
        <taxon>Pteriomorphia</taxon>
        <taxon>Mytilida</taxon>
        <taxon>Mytiloidea</taxon>
        <taxon>Mytilidae</taxon>
        <taxon>Mytilinae</taxon>
        <taxon>Mytilus</taxon>
    </lineage>
</organism>
<sequence>MKLRIPMTQLKYHTRRMLLMCTDLDGVRLQLTVQNHIRKTVCGSWRSDTCTRYRAVSNTIVYCCEGYAGVDCDEQIALEIHVNNMTFNQEETLRAVTCIATGYPSDYTYYPWKHMSLNGKLIREIPGNDRGILMLPVTRTEKSYQDNGIYVCKADNGDIEQSGYGFVTIHAKPIFMPDIEGVNKSIVHGAVGRTVEIQVKVFSVPKYKLVNWYRGINRDLKISPSPKYSLIESSGIVKGEFHNTAVDLDGFILTLKINNLTIDDFNTYTVQIENNFGSPAEYTLNLELSASGSCQDINIALIIVGSSIGGIPLVTVGVIIVIASRKKVIAAVTLTSSLKVQCKQDSQCSSDECCYYHEGPMVASKWRRAVLPFNVMVQGGWCEKYQPQGEYCSSIAKMNGHCGCAPVLKCKWIPDPTLSMLLQPVIHARSMQIGGHLEYQP</sequence>
<evidence type="ECO:0000313" key="9">
    <source>
        <dbReference type="Proteomes" id="UP000507470"/>
    </source>
</evidence>
<keyword evidence="5" id="KW-0393">Immunoglobulin domain</keyword>
<dbReference type="SUPFAM" id="SSF48726">
    <property type="entry name" value="Immunoglobulin"/>
    <property type="match status" value="2"/>
</dbReference>
<evidence type="ECO:0000313" key="8">
    <source>
        <dbReference type="EMBL" id="CAC5373249.1"/>
    </source>
</evidence>
<keyword evidence="4" id="KW-0325">Glycoprotein</keyword>
<dbReference type="EMBL" id="CACVKT020001887">
    <property type="protein sequence ID" value="CAC5373249.1"/>
    <property type="molecule type" value="Genomic_DNA"/>
</dbReference>
<accession>A0A6J8AT11</accession>
<dbReference type="GO" id="GO:0005911">
    <property type="term" value="C:cell-cell junction"/>
    <property type="evidence" value="ECO:0007669"/>
    <property type="project" value="TreeGrafter"/>
</dbReference>
<keyword evidence="3" id="KW-1015">Disulfide bond</keyword>
<dbReference type="Gene3D" id="2.60.40.10">
    <property type="entry name" value="Immunoglobulins"/>
    <property type="match status" value="1"/>
</dbReference>
<proteinExistence type="predicted"/>
<dbReference type="GO" id="GO:0050839">
    <property type="term" value="F:cell adhesion molecule binding"/>
    <property type="evidence" value="ECO:0007669"/>
    <property type="project" value="TreeGrafter"/>
</dbReference>
<name>A0A6J8AT11_MYTCO</name>
<feature type="domain" description="Ig-like" evidence="7">
    <location>
        <begin position="74"/>
        <end position="168"/>
    </location>
</feature>
<dbReference type="PANTHER" id="PTHR11640:SF31">
    <property type="entry name" value="IRREGULAR CHIASM C-ROUGHEST PROTEIN-RELATED"/>
    <property type="match status" value="1"/>
</dbReference>
<evidence type="ECO:0000256" key="5">
    <source>
        <dbReference type="ARBA" id="ARBA00023319"/>
    </source>
</evidence>
<dbReference type="PANTHER" id="PTHR11640">
    <property type="entry name" value="NEPHRIN"/>
    <property type="match status" value="1"/>
</dbReference>
<dbReference type="PROSITE" id="PS50835">
    <property type="entry name" value="IG_LIKE"/>
    <property type="match status" value="1"/>
</dbReference>
<dbReference type="OrthoDB" id="10048737at2759"/>
<keyword evidence="2 6" id="KW-0472">Membrane</keyword>
<feature type="transmembrane region" description="Helical" evidence="6">
    <location>
        <begin position="299"/>
        <end position="323"/>
    </location>
</feature>
<dbReference type="AlphaFoldDB" id="A0A6J8AT11"/>
<dbReference type="InterPro" id="IPR013783">
    <property type="entry name" value="Ig-like_fold"/>
</dbReference>
<dbReference type="GO" id="GO:0098609">
    <property type="term" value="P:cell-cell adhesion"/>
    <property type="evidence" value="ECO:0007669"/>
    <property type="project" value="TreeGrafter"/>
</dbReference>
<dbReference type="InterPro" id="IPR051275">
    <property type="entry name" value="Cell_adhesion_signaling"/>
</dbReference>
<gene>
    <name evidence="8" type="ORF">MCOR_11080</name>
</gene>
<protein>
    <recommendedName>
        <fullName evidence="7">Ig-like domain-containing protein</fullName>
    </recommendedName>
</protein>
<dbReference type="InterPro" id="IPR007110">
    <property type="entry name" value="Ig-like_dom"/>
</dbReference>
<dbReference type="InterPro" id="IPR036179">
    <property type="entry name" value="Ig-like_dom_sf"/>
</dbReference>
<comment type="subcellular location">
    <subcellularLocation>
        <location evidence="1">Membrane</location>
        <topology evidence="1">Single-pass type I membrane protein</topology>
    </subcellularLocation>
</comment>
<keyword evidence="6" id="KW-1133">Transmembrane helix</keyword>
<evidence type="ECO:0000256" key="3">
    <source>
        <dbReference type="ARBA" id="ARBA00023157"/>
    </source>
</evidence>
<evidence type="ECO:0000256" key="4">
    <source>
        <dbReference type="ARBA" id="ARBA00023180"/>
    </source>
</evidence>
<evidence type="ECO:0000256" key="1">
    <source>
        <dbReference type="ARBA" id="ARBA00004479"/>
    </source>
</evidence>
<evidence type="ECO:0000256" key="6">
    <source>
        <dbReference type="SAM" id="Phobius"/>
    </source>
</evidence>
<dbReference type="GO" id="GO:0005886">
    <property type="term" value="C:plasma membrane"/>
    <property type="evidence" value="ECO:0007669"/>
    <property type="project" value="TreeGrafter"/>
</dbReference>
<evidence type="ECO:0000259" key="7">
    <source>
        <dbReference type="PROSITE" id="PS50835"/>
    </source>
</evidence>
<evidence type="ECO:0000256" key="2">
    <source>
        <dbReference type="ARBA" id="ARBA00023136"/>
    </source>
</evidence>
<reference evidence="8 9" key="1">
    <citation type="submission" date="2020-06" db="EMBL/GenBank/DDBJ databases">
        <authorList>
            <person name="Li R."/>
            <person name="Bekaert M."/>
        </authorList>
    </citation>
    <scope>NUCLEOTIDE SEQUENCE [LARGE SCALE GENOMIC DNA]</scope>
    <source>
        <strain evidence="9">wild</strain>
    </source>
</reference>
<keyword evidence="9" id="KW-1185">Reference proteome</keyword>
<dbReference type="Proteomes" id="UP000507470">
    <property type="component" value="Unassembled WGS sequence"/>
</dbReference>